<evidence type="ECO:0000256" key="1">
    <source>
        <dbReference type="ARBA" id="ARBA00000085"/>
    </source>
</evidence>
<accession>A0A075WG69</accession>
<keyword evidence="5" id="KW-0418">Kinase</keyword>
<evidence type="ECO:0000256" key="5">
    <source>
        <dbReference type="ARBA" id="ARBA00022777"/>
    </source>
</evidence>
<dbReference type="GO" id="GO:0006355">
    <property type="term" value="P:regulation of DNA-templated transcription"/>
    <property type="evidence" value="ECO:0007669"/>
    <property type="project" value="InterPro"/>
</dbReference>
<dbReference type="InterPro" id="IPR035965">
    <property type="entry name" value="PAS-like_dom_sf"/>
</dbReference>
<dbReference type="CDD" id="cd00082">
    <property type="entry name" value="HisKA"/>
    <property type="match status" value="1"/>
</dbReference>
<evidence type="ECO:0000256" key="3">
    <source>
        <dbReference type="ARBA" id="ARBA00022553"/>
    </source>
</evidence>
<dbReference type="CDD" id="cd00130">
    <property type="entry name" value="PAS"/>
    <property type="match status" value="2"/>
</dbReference>
<keyword evidence="3" id="KW-0597">Phosphoprotein</keyword>
<evidence type="ECO:0000256" key="4">
    <source>
        <dbReference type="ARBA" id="ARBA00022679"/>
    </source>
</evidence>
<dbReference type="SMART" id="SM00387">
    <property type="entry name" value="HATPase_c"/>
    <property type="match status" value="1"/>
</dbReference>
<feature type="domain" description="Histidine kinase" evidence="6">
    <location>
        <begin position="262"/>
        <end position="453"/>
    </location>
</feature>
<dbReference type="Gene3D" id="3.30.565.10">
    <property type="entry name" value="Histidine kinase-like ATPase, C-terminal domain"/>
    <property type="match status" value="1"/>
</dbReference>
<dbReference type="InterPro" id="IPR052162">
    <property type="entry name" value="Sensor_kinase/Photoreceptor"/>
</dbReference>
<evidence type="ECO:0000313" key="8">
    <source>
        <dbReference type="EMBL" id="AIG98059.1"/>
    </source>
</evidence>
<dbReference type="InterPro" id="IPR000014">
    <property type="entry name" value="PAS"/>
</dbReference>
<dbReference type="EMBL" id="CP006577">
    <property type="protein sequence ID" value="AIG98059.1"/>
    <property type="molecule type" value="Genomic_DNA"/>
</dbReference>
<reference evidence="8 9" key="1">
    <citation type="submission" date="2013-07" db="EMBL/GenBank/DDBJ databases">
        <title>Genome of Archaeoglobus fulgidus.</title>
        <authorList>
            <person name="Fiebig A."/>
            <person name="Birkeland N.-K."/>
        </authorList>
    </citation>
    <scope>NUCLEOTIDE SEQUENCE [LARGE SCALE GENOMIC DNA]</scope>
    <source>
        <strain evidence="8 9">DSM 8774</strain>
    </source>
</reference>
<dbReference type="HOGENOM" id="CLU_000445_114_58_2"/>
<dbReference type="SMART" id="SM00091">
    <property type="entry name" value="PAS"/>
    <property type="match status" value="2"/>
</dbReference>
<dbReference type="Gene3D" id="3.30.450.20">
    <property type="entry name" value="PAS domain"/>
    <property type="match status" value="2"/>
</dbReference>
<protein>
    <recommendedName>
        <fullName evidence="2">histidine kinase</fullName>
        <ecNumber evidence="2">2.7.13.3</ecNumber>
    </recommendedName>
</protein>
<dbReference type="NCBIfam" id="TIGR00229">
    <property type="entry name" value="sensory_box"/>
    <property type="match status" value="2"/>
</dbReference>
<name>A0A075WG69_ARCFL</name>
<dbReference type="Pfam" id="PF02518">
    <property type="entry name" value="HATPase_c"/>
    <property type="match status" value="1"/>
</dbReference>
<dbReference type="PRINTS" id="PR00344">
    <property type="entry name" value="BCTRLSENSOR"/>
</dbReference>
<dbReference type="PROSITE" id="PS50109">
    <property type="entry name" value="HIS_KIN"/>
    <property type="match status" value="1"/>
</dbReference>
<dbReference type="InterPro" id="IPR003661">
    <property type="entry name" value="HisK_dim/P_dom"/>
</dbReference>
<dbReference type="InterPro" id="IPR003594">
    <property type="entry name" value="HATPase_dom"/>
</dbReference>
<dbReference type="PROSITE" id="PS50112">
    <property type="entry name" value="PAS"/>
    <property type="match status" value="2"/>
</dbReference>
<dbReference type="KEGG" id="afg:AFULGI_00012840"/>
<proteinExistence type="predicted"/>
<dbReference type="GO" id="GO:0000155">
    <property type="term" value="F:phosphorelay sensor kinase activity"/>
    <property type="evidence" value="ECO:0007669"/>
    <property type="project" value="InterPro"/>
</dbReference>
<dbReference type="SUPFAM" id="SSF55785">
    <property type="entry name" value="PYP-like sensor domain (PAS domain)"/>
    <property type="match status" value="2"/>
</dbReference>
<dbReference type="SMART" id="SM00388">
    <property type="entry name" value="HisKA"/>
    <property type="match status" value="1"/>
</dbReference>
<evidence type="ECO:0000259" key="6">
    <source>
        <dbReference type="PROSITE" id="PS50109"/>
    </source>
</evidence>
<dbReference type="InterPro" id="IPR013767">
    <property type="entry name" value="PAS_fold"/>
</dbReference>
<dbReference type="AlphaFoldDB" id="A0A075WG69"/>
<feature type="domain" description="PAS" evidence="7">
    <location>
        <begin position="147"/>
        <end position="203"/>
    </location>
</feature>
<sequence length="456" mass="52568">MEFDASFWRKVVDKSLAGIYITDENGKVLYVNDVVERATKYSKEEIYAMESIFELAHPEDRRYLKREFEELGEEGRFYESRYITKDGRVRHVWGFTAKFTFLGKSYIIGNWIDVTKSKELEQALRESEEFYRTLVEDSLTPVYLLQDGIMVYVNKAFEEATGYKREEIVGRNPFFLIHPEDRGLVYKRYIEREKGLRDTMETYSWRIIRKDGEVRWVTARPGRVTYRGRPAVAATVVDTTEIHKLNIELKKKGEYLAFVNKVMRHDIANAITAIRAVLEIVRDSPEEAEKLIPLAIRRSDYVFRLINDARELEKALEELKPVNVAEMVREVAEQFRNVEVSVEAENVVVSANEGLRAVLNNILQNAMVHGGGKARVEVLANERNGIVRVIDYGKGVPDEIKEKIFEEGFTTGEGMGLGLYITKRILEIFGGEIKVRDNEPSGAIFEIKIPKIKEEG</sequence>
<dbReference type="Proteomes" id="UP000028501">
    <property type="component" value="Chromosome"/>
</dbReference>
<dbReference type="RefSeq" id="WP_048095566.1">
    <property type="nucleotide sequence ID" value="NZ_CP006577.1"/>
</dbReference>
<feature type="domain" description="PAS" evidence="7">
    <location>
        <begin position="4"/>
        <end position="75"/>
    </location>
</feature>
<dbReference type="GeneID" id="24794791"/>
<dbReference type="PANTHER" id="PTHR43304:SF1">
    <property type="entry name" value="PAC DOMAIN-CONTAINING PROTEIN"/>
    <property type="match status" value="1"/>
</dbReference>
<dbReference type="EC" id="2.7.13.3" evidence="2"/>
<evidence type="ECO:0000259" key="7">
    <source>
        <dbReference type="PROSITE" id="PS50112"/>
    </source>
</evidence>
<dbReference type="InterPro" id="IPR036890">
    <property type="entry name" value="HATPase_C_sf"/>
</dbReference>
<dbReference type="InterPro" id="IPR005467">
    <property type="entry name" value="His_kinase_dom"/>
</dbReference>
<dbReference type="Pfam" id="PF00989">
    <property type="entry name" value="PAS"/>
    <property type="match status" value="2"/>
</dbReference>
<evidence type="ECO:0000256" key="2">
    <source>
        <dbReference type="ARBA" id="ARBA00012438"/>
    </source>
</evidence>
<comment type="catalytic activity">
    <reaction evidence="1">
        <text>ATP + protein L-histidine = ADP + protein N-phospho-L-histidine.</text>
        <dbReference type="EC" id="2.7.13.3"/>
    </reaction>
</comment>
<keyword evidence="4" id="KW-0808">Transferase</keyword>
<dbReference type="SUPFAM" id="SSF55874">
    <property type="entry name" value="ATPase domain of HSP90 chaperone/DNA topoisomerase II/histidine kinase"/>
    <property type="match status" value="1"/>
</dbReference>
<organism evidence="8 9">
    <name type="scientific">Archaeoglobus fulgidus DSM 8774</name>
    <dbReference type="NCBI Taxonomy" id="1344584"/>
    <lineage>
        <taxon>Archaea</taxon>
        <taxon>Methanobacteriati</taxon>
        <taxon>Methanobacteriota</taxon>
        <taxon>Archaeoglobi</taxon>
        <taxon>Archaeoglobales</taxon>
        <taxon>Archaeoglobaceae</taxon>
        <taxon>Archaeoglobus</taxon>
    </lineage>
</organism>
<dbReference type="PANTHER" id="PTHR43304">
    <property type="entry name" value="PHYTOCHROME-LIKE PROTEIN CPH1"/>
    <property type="match status" value="1"/>
</dbReference>
<evidence type="ECO:0000313" key="9">
    <source>
        <dbReference type="Proteomes" id="UP000028501"/>
    </source>
</evidence>
<dbReference type="InterPro" id="IPR004358">
    <property type="entry name" value="Sig_transdc_His_kin-like_C"/>
</dbReference>
<dbReference type="Pfam" id="PF00512">
    <property type="entry name" value="HisKA"/>
    <property type="match status" value="1"/>
</dbReference>
<gene>
    <name evidence="8" type="ORF">AFULGI_00012840</name>
</gene>